<keyword evidence="6" id="KW-0862">Zinc</keyword>
<dbReference type="InterPro" id="IPR036236">
    <property type="entry name" value="Znf_C2H2_sf"/>
</dbReference>
<dbReference type="Gene3D" id="3.30.160.60">
    <property type="entry name" value="Classic Zinc Finger"/>
    <property type="match status" value="12"/>
</dbReference>
<evidence type="ECO:0000256" key="2">
    <source>
        <dbReference type="ARBA" id="ARBA00006991"/>
    </source>
</evidence>
<dbReference type="GeneID" id="117354627"/>
<feature type="domain" description="C2H2-type" evidence="13">
    <location>
        <begin position="563"/>
        <end position="590"/>
    </location>
</feature>
<dbReference type="GO" id="GO:0000981">
    <property type="term" value="F:DNA-binding transcription factor activity, RNA polymerase II-specific"/>
    <property type="evidence" value="ECO:0007669"/>
    <property type="project" value="TreeGrafter"/>
</dbReference>
<dbReference type="FunFam" id="3.30.160.60:FF:000038">
    <property type="entry name" value="Zinc finger protein 624"/>
    <property type="match status" value="1"/>
</dbReference>
<dbReference type="Pfam" id="PF00096">
    <property type="entry name" value="zf-C2H2"/>
    <property type="match status" value="11"/>
</dbReference>
<dbReference type="CDD" id="cd07765">
    <property type="entry name" value="KRAB_A-box"/>
    <property type="match status" value="1"/>
</dbReference>
<keyword evidence="8" id="KW-0238">DNA-binding</keyword>
<name>A0A6P8Q0E6_GEOSA</name>
<dbReference type="AlphaFoldDB" id="A0A6P8Q0E6"/>
<evidence type="ECO:0000256" key="4">
    <source>
        <dbReference type="ARBA" id="ARBA00022737"/>
    </source>
</evidence>
<feature type="compositionally biased region" description="Polar residues" evidence="12">
    <location>
        <begin position="298"/>
        <end position="311"/>
    </location>
</feature>
<feature type="domain" description="C2H2-type" evidence="13">
    <location>
        <begin position="591"/>
        <end position="618"/>
    </location>
</feature>
<dbReference type="GO" id="GO:0000978">
    <property type="term" value="F:RNA polymerase II cis-regulatory region sequence-specific DNA binding"/>
    <property type="evidence" value="ECO:0007669"/>
    <property type="project" value="TreeGrafter"/>
</dbReference>
<evidence type="ECO:0000259" key="13">
    <source>
        <dbReference type="PROSITE" id="PS50157"/>
    </source>
</evidence>
<dbReference type="SMART" id="SM00349">
    <property type="entry name" value="KRAB"/>
    <property type="match status" value="1"/>
</dbReference>
<dbReference type="FunFam" id="3.30.160.60:FF:000358">
    <property type="entry name" value="zinc finger protein 24"/>
    <property type="match status" value="3"/>
</dbReference>
<organism evidence="15 16">
    <name type="scientific">Geotrypetes seraphini</name>
    <name type="common">Gaboon caecilian</name>
    <name type="synonym">Caecilia seraphini</name>
    <dbReference type="NCBI Taxonomy" id="260995"/>
    <lineage>
        <taxon>Eukaryota</taxon>
        <taxon>Metazoa</taxon>
        <taxon>Chordata</taxon>
        <taxon>Craniata</taxon>
        <taxon>Vertebrata</taxon>
        <taxon>Euteleostomi</taxon>
        <taxon>Amphibia</taxon>
        <taxon>Gymnophiona</taxon>
        <taxon>Geotrypetes</taxon>
    </lineage>
</organism>
<feature type="domain" description="C2H2-type" evidence="13">
    <location>
        <begin position="395"/>
        <end position="422"/>
    </location>
</feature>
<dbReference type="InterPro" id="IPR013087">
    <property type="entry name" value="Znf_C2H2_type"/>
</dbReference>
<feature type="compositionally biased region" description="Basic and acidic residues" evidence="12">
    <location>
        <begin position="259"/>
        <end position="288"/>
    </location>
</feature>
<feature type="domain" description="C2H2-type" evidence="13">
    <location>
        <begin position="769"/>
        <end position="794"/>
    </location>
</feature>
<keyword evidence="15" id="KW-1185">Reference proteome</keyword>
<feature type="domain" description="C2H2-type" evidence="13">
    <location>
        <begin position="619"/>
        <end position="646"/>
    </location>
</feature>
<dbReference type="PANTHER" id="PTHR24384:SF218">
    <property type="entry name" value="ZINC FINGER PROTEIN 502"/>
    <property type="match status" value="1"/>
</dbReference>
<dbReference type="OrthoDB" id="10004641at2759"/>
<dbReference type="GO" id="GO:0005634">
    <property type="term" value="C:nucleus"/>
    <property type="evidence" value="ECO:0007669"/>
    <property type="project" value="UniProtKB-SubCell"/>
</dbReference>
<feature type="compositionally biased region" description="Polar residues" evidence="12">
    <location>
        <begin position="187"/>
        <end position="200"/>
    </location>
</feature>
<dbReference type="FunFam" id="3.30.160.60:FF:000670">
    <property type="entry name" value="zinc finger protein 22"/>
    <property type="match status" value="1"/>
</dbReference>
<dbReference type="SUPFAM" id="SSF109640">
    <property type="entry name" value="KRAB domain (Kruppel-associated box)"/>
    <property type="match status" value="1"/>
</dbReference>
<evidence type="ECO:0000256" key="3">
    <source>
        <dbReference type="ARBA" id="ARBA00022723"/>
    </source>
</evidence>
<evidence type="ECO:0000256" key="6">
    <source>
        <dbReference type="ARBA" id="ARBA00022833"/>
    </source>
</evidence>
<feature type="domain" description="C2H2-type" evidence="13">
    <location>
        <begin position="535"/>
        <end position="562"/>
    </location>
</feature>
<dbReference type="Gene3D" id="6.10.140.140">
    <property type="match status" value="1"/>
</dbReference>
<dbReference type="Proteomes" id="UP000515159">
    <property type="component" value="Chromosome 2"/>
</dbReference>
<feature type="domain" description="C2H2-type" evidence="13">
    <location>
        <begin position="741"/>
        <end position="768"/>
    </location>
</feature>
<dbReference type="SUPFAM" id="SSF57667">
    <property type="entry name" value="beta-beta-alpha zinc fingers"/>
    <property type="match status" value="7"/>
</dbReference>
<evidence type="ECO:0000256" key="5">
    <source>
        <dbReference type="ARBA" id="ARBA00022771"/>
    </source>
</evidence>
<reference evidence="16" key="1">
    <citation type="submission" date="2025-08" db="UniProtKB">
        <authorList>
            <consortium name="RefSeq"/>
        </authorList>
    </citation>
    <scope>IDENTIFICATION</scope>
</reference>
<feature type="compositionally biased region" description="Basic and acidic residues" evidence="12">
    <location>
        <begin position="167"/>
        <end position="177"/>
    </location>
</feature>
<feature type="domain" description="C2H2-type" evidence="13">
    <location>
        <begin position="675"/>
        <end position="702"/>
    </location>
</feature>
<keyword evidence="10" id="KW-0539">Nucleus</keyword>
<proteinExistence type="inferred from homology"/>
<keyword evidence="7" id="KW-0805">Transcription regulation</keyword>
<dbReference type="PANTHER" id="PTHR24384">
    <property type="entry name" value="FINGER PUTATIVE TRANSCRIPTION FACTOR FAMILY-RELATED"/>
    <property type="match status" value="1"/>
</dbReference>
<dbReference type="SMART" id="SM00355">
    <property type="entry name" value="ZnF_C2H2"/>
    <property type="match status" value="13"/>
</dbReference>
<dbReference type="KEGG" id="gsh:117354627"/>
<dbReference type="InParanoid" id="A0A6P8Q0E6"/>
<feature type="compositionally biased region" description="Basic and acidic residues" evidence="12">
    <location>
        <begin position="370"/>
        <end position="382"/>
    </location>
</feature>
<feature type="domain" description="C2H2-type" evidence="13">
    <location>
        <begin position="451"/>
        <end position="478"/>
    </location>
</feature>
<gene>
    <name evidence="16" type="primary">LOC117354627</name>
</gene>
<evidence type="ECO:0000256" key="7">
    <source>
        <dbReference type="ARBA" id="ARBA00023015"/>
    </source>
</evidence>
<evidence type="ECO:0000256" key="8">
    <source>
        <dbReference type="ARBA" id="ARBA00023125"/>
    </source>
</evidence>
<feature type="compositionally biased region" description="Basic and acidic residues" evidence="12">
    <location>
        <begin position="71"/>
        <end position="85"/>
    </location>
</feature>
<dbReference type="PROSITE" id="PS00028">
    <property type="entry name" value="ZINC_FINGER_C2H2_1"/>
    <property type="match status" value="12"/>
</dbReference>
<feature type="domain" description="C2H2-type" evidence="13">
    <location>
        <begin position="479"/>
        <end position="506"/>
    </location>
</feature>
<evidence type="ECO:0000256" key="11">
    <source>
        <dbReference type="PROSITE-ProRule" id="PRU00042"/>
    </source>
</evidence>
<comment type="similarity">
    <text evidence="2">Belongs to the krueppel C2H2-type zinc-finger protein family.</text>
</comment>
<feature type="domain" description="KRAB" evidence="14">
    <location>
        <begin position="11"/>
        <end position="84"/>
    </location>
</feature>
<dbReference type="InterPro" id="IPR036051">
    <property type="entry name" value="KRAB_dom_sf"/>
</dbReference>
<feature type="region of interest" description="Disordered" evidence="12">
    <location>
        <begin position="144"/>
        <end position="382"/>
    </location>
</feature>
<evidence type="ECO:0000256" key="12">
    <source>
        <dbReference type="SAM" id="MobiDB-lite"/>
    </source>
</evidence>
<feature type="compositionally biased region" description="Basic and acidic residues" evidence="12">
    <location>
        <begin position="230"/>
        <end position="246"/>
    </location>
</feature>
<feature type="compositionally biased region" description="Polar residues" evidence="12">
    <location>
        <begin position="319"/>
        <end position="329"/>
    </location>
</feature>
<dbReference type="RefSeq" id="XP_033788325.1">
    <property type="nucleotide sequence ID" value="XM_033932434.1"/>
</dbReference>
<feature type="compositionally biased region" description="Polar residues" evidence="12">
    <location>
        <begin position="208"/>
        <end position="218"/>
    </location>
</feature>
<evidence type="ECO:0000256" key="10">
    <source>
        <dbReference type="ARBA" id="ARBA00023242"/>
    </source>
</evidence>
<dbReference type="Pfam" id="PF01352">
    <property type="entry name" value="KRAB"/>
    <property type="match status" value="1"/>
</dbReference>
<comment type="subcellular location">
    <subcellularLocation>
        <location evidence="1">Nucleus</location>
    </subcellularLocation>
</comment>
<evidence type="ECO:0000256" key="9">
    <source>
        <dbReference type="ARBA" id="ARBA00023163"/>
    </source>
</evidence>
<feature type="domain" description="C2H2-type" evidence="13">
    <location>
        <begin position="647"/>
        <end position="674"/>
    </location>
</feature>
<feature type="domain" description="C2H2-type" evidence="13">
    <location>
        <begin position="507"/>
        <end position="534"/>
    </location>
</feature>
<dbReference type="FunFam" id="3.30.160.60:FF:000770">
    <property type="entry name" value="zinc finger protein 16"/>
    <property type="match status" value="1"/>
</dbReference>
<feature type="region of interest" description="Disordered" evidence="12">
    <location>
        <begin position="71"/>
        <end position="97"/>
    </location>
</feature>
<keyword evidence="4" id="KW-0677">Repeat</keyword>
<evidence type="ECO:0000256" key="1">
    <source>
        <dbReference type="ARBA" id="ARBA00004123"/>
    </source>
</evidence>
<feature type="domain" description="C2H2-type" evidence="13">
    <location>
        <begin position="423"/>
        <end position="450"/>
    </location>
</feature>
<keyword evidence="9" id="KW-0804">Transcription</keyword>
<dbReference type="PROSITE" id="PS50805">
    <property type="entry name" value="KRAB"/>
    <property type="match status" value="1"/>
</dbReference>
<dbReference type="InterPro" id="IPR050752">
    <property type="entry name" value="C2H2-ZF_domain"/>
</dbReference>
<dbReference type="InterPro" id="IPR001909">
    <property type="entry name" value="KRAB"/>
</dbReference>
<dbReference type="FunFam" id="3.30.160.60:FF:002343">
    <property type="entry name" value="Zinc finger protein 33A"/>
    <property type="match status" value="4"/>
</dbReference>
<feature type="compositionally biased region" description="Basic and acidic residues" evidence="12">
    <location>
        <begin position="341"/>
        <end position="357"/>
    </location>
</feature>
<dbReference type="FunFam" id="3.30.160.60:FF:000100">
    <property type="entry name" value="Zinc finger 45-like"/>
    <property type="match status" value="1"/>
</dbReference>
<evidence type="ECO:0000313" key="15">
    <source>
        <dbReference type="Proteomes" id="UP000515159"/>
    </source>
</evidence>
<dbReference type="PROSITE" id="PS50157">
    <property type="entry name" value="ZINC_FINGER_C2H2_2"/>
    <property type="match status" value="13"/>
</dbReference>
<accession>A0A6P8Q0E6</accession>
<evidence type="ECO:0000259" key="14">
    <source>
        <dbReference type="PROSITE" id="PS50805"/>
    </source>
</evidence>
<evidence type="ECO:0000313" key="16">
    <source>
        <dbReference type="RefSeq" id="XP_033788325.1"/>
    </source>
</evidence>
<protein>
    <submittedName>
        <fullName evidence="16">Zinc finger protein 383-like</fullName>
    </submittedName>
</protein>
<keyword evidence="5 11" id="KW-0863">Zinc-finger</keyword>
<sequence length="794" mass="91264">MPAGVCAQMQITFEDIAFSFSQEEWEYLDEEQKELYKEVMKENYQTLISLETGSPAAIPDIISHIERGEEPYIRGEPGSEERETGKSSCSADYEGIDPDILSRVRQEEDMTFWDPQESGEREVTHSYSGEGFPAVITDVVSHFEQGEEPGSEERETGSRSCSADRQFTQEREREKNQGEPPVEMEQIQRQSHNVFANISQRSERVNAKNCQQGSADQTHTAEDSLDGGPDSERNDSELIKIPEQQRDLSNNTDPISSKLHQEKGKEKKDQKEFADQQITQEREREKNQGEPPVEMEQIQRQSHNVFANISQRSERVNARNCQQGSADQTHTAEDSLDGGPDSERNDSELIKIPEQQRDLSNNTDPISSKLHQEKGKEKKDQKEFAGTVFSKGLSFSCNKCDKSFPLFSELEMHKRSHTNEAQVTCTECNKSFTRLSELKIHQRIHMGAKPYTCTECNKMFILLSNLKIHQMIHMRDKPYTCTECNKSFSRLSNLKVHERIHMRNKPYTCTECNKNFSRLSNLKDHQRIHTGDKPYACTECNKSFTQLSNLKSHQRIHTGDKPFTCSECNKSFTKLSCLKFHHRIHTGDKPYICTEYNQGFTQLSDLKRHQNIHTEDKAFTCTECNKSFTRVSGLKCHQRIHTGAKPYTCTECNKSFTQLSTLKTHQKSHTGVKAFTCTECNKSFTRLSNLKFHHRIHKGDRPHSCTEFNKSDPITSKLHQGKGNKDQKELVCTVFNRGISFSCNKCEKSFPLFSELELHKRSHAKEARLTCTECNKSFFWLSSLKRHQKTHTGN</sequence>
<dbReference type="GO" id="GO:0008270">
    <property type="term" value="F:zinc ion binding"/>
    <property type="evidence" value="ECO:0007669"/>
    <property type="project" value="UniProtKB-KW"/>
</dbReference>
<keyword evidence="3" id="KW-0479">Metal-binding</keyword>